<proteinExistence type="predicted"/>
<evidence type="ECO:0000313" key="3">
    <source>
        <dbReference type="EMBL" id="KGG00300.1"/>
    </source>
</evidence>
<dbReference type="eggNOG" id="COG1917">
    <property type="taxonomic scope" value="Bacteria"/>
</dbReference>
<dbReference type="AlphaFoldDB" id="A0A0A2AIE2"/>
<feature type="domain" description="Cupin type-2" evidence="2">
    <location>
        <begin position="395"/>
        <end position="450"/>
    </location>
</feature>
<comment type="caution">
    <text evidence="3">The sequence shown here is derived from an EMBL/GenBank/DDBJ whole genome shotgun (WGS) entry which is preliminary data.</text>
</comment>
<evidence type="ECO:0000259" key="2">
    <source>
        <dbReference type="Pfam" id="PF07883"/>
    </source>
</evidence>
<dbReference type="PANTHER" id="PTHR42966:SF1">
    <property type="entry name" value="SIALIC ACID SYNTHASE"/>
    <property type="match status" value="1"/>
</dbReference>
<accession>A0A0A2AIE2</accession>
<dbReference type="InterPro" id="IPR011051">
    <property type="entry name" value="RmlC_Cupin_sf"/>
</dbReference>
<dbReference type="Proteomes" id="UP000030533">
    <property type="component" value="Unassembled WGS sequence"/>
</dbReference>
<dbReference type="InterPro" id="IPR014710">
    <property type="entry name" value="RmlC-like_jellyroll"/>
</dbReference>
<evidence type="ECO:0000313" key="4">
    <source>
        <dbReference type="Proteomes" id="UP000030533"/>
    </source>
</evidence>
<gene>
    <name evidence="3" type="ORF">EU98_1832</name>
</gene>
<organism evidence="3 4">
    <name type="scientific">Prochlorococcus marinus str. MIT 9314</name>
    <dbReference type="NCBI Taxonomy" id="167548"/>
    <lineage>
        <taxon>Bacteria</taxon>
        <taxon>Bacillati</taxon>
        <taxon>Cyanobacteriota</taxon>
        <taxon>Cyanophyceae</taxon>
        <taxon>Synechococcales</taxon>
        <taxon>Prochlorococcaceae</taxon>
        <taxon>Prochlorococcus</taxon>
    </lineage>
</organism>
<feature type="domain" description="PseI/NeuA/B-like" evidence="1">
    <location>
        <begin position="35"/>
        <end position="253"/>
    </location>
</feature>
<dbReference type="PANTHER" id="PTHR42966">
    <property type="entry name" value="N-ACETYLNEURAMINATE SYNTHASE"/>
    <property type="match status" value="1"/>
</dbReference>
<dbReference type="GO" id="GO:0047444">
    <property type="term" value="F:N-acylneuraminate-9-phosphate synthase activity"/>
    <property type="evidence" value="ECO:0007669"/>
    <property type="project" value="TreeGrafter"/>
</dbReference>
<dbReference type="Gene3D" id="3.20.20.70">
    <property type="entry name" value="Aldolase class I"/>
    <property type="match status" value="1"/>
</dbReference>
<evidence type="ECO:0000259" key="1">
    <source>
        <dbReference type="Pfam" id="PF03102"/>
    </source>
</evidence>
<dbReference type="CDD" id="cd11611">
    <property type="entry name" value="SAF"/>
    <property type="match status" value="1"/>
</dbReference>
<protein>
    <submittedName>
        <fullName evidence="3">Putative spore coat polysaccharide biosynthesis protein E</fullName>
    </submittedName>
</protein>
<dbReference type="GO" id="GO:0016051">
    <property type="term" value="P:carbohydrate biosynthetic process"/>
    <property type="evidence" value="ECO:0007669"/>
    <property type="project" value="InterPro"/>
</dbReference>
<dbReference type="InterPro" id="IPR051690">
    <property type="entry name" value="PseI-like"/>
</dbReference>
<reference evidence="4" key="1">
    <citation type="journal article" date="2014" name="Sci. Data">
        <title>Genomes of diverse isolates of the marine cyanobacterium Prochlorococcus.</title>
        <authorList>
            <person name="Biller S."/>
            <person name="Berube P."/>
            <person name="Thompson J."/>
            <person name="Kelly L."/>
            <person name="Roggensack S."/>
            <person name="Awad L."/>
            <person name="Roache-Johnson K."/>
            <person name="Ding H."/>
            <person name="Giovannoni S.J."/>
            <person name="Moore L.R."/>
            <person name="Chisholm S.W."/>
        </authorList>
    </citation>
    <scope>NUCLEOTIDE SEQUENCE [LARGE SCALE GENOMIC DNA]</scope>
    <source>
        <strain evidence="4">MIT 9314</strain>
    </source>
</reference>
<dbReference type="Pfam" id="PF03102">
    <property type="entry name" value="NeuB"/>
    <property type="match status" value="1"/>
</dbReference>
<dbReference type="STRING" id="167548.EU98_1832"/>
<dbReference type="Gene3D" id="2.60.120.10">
    <property type="entry name" value="Jelly Rolls"/>
    <property type="match status" value="1"/>
</dbReference>
<dbReference type="InterPro" id="IPR013785">
    <property type="entry name" value="Aldolase_TIM"/>
</dbReference>
<sequence length="491" mass="56694">MANNHSGFVQHGKNIIKTYSSLCSDYFDKYEFVFKFQYRDLDSFIRDDMKGDLNIPLIKRFSETKLEDHEFLELINLCRKCNFGTMVTPFDEISVEKANQHNVDYLKIASCSFGDWPLMEKISEFGKKVVASCAGADLEKVDNVISFFLNRGISFRLQHCVGEYPTANKDLNVNQVLFLKKKYPDLEIGFSSHENPDMTVIAPLALALGATSFEKHVALETDEIKKNAYSTSPHQFSKWLKSLDEAMEILGDSNHRYIPSNKESKSLRNLQRGVFAKKNLKKSHLLSREDIYFAFPPSENQLTANDFSKYSKFSLKFNVEKGEPILIKKVTEENLRNEIKQIVENVCKLINLSNLTIPSNVDLEISHHYGIKLFTKFGLTMITVINRSYCKKILILLPGQAHPEQYHKVKEETFHVLWGEGVLKIDGKENNLFKGEMHTILPEQRHYFESKNGLIIEEISSTHDKDDSFYTDKKIMENKDRKTVLSHWRIS</sequence>
<name>A0A0A2AIE2_PROMR</name>
<dbReference type="InterPro" id="IPR013096">
    <property type="entry name" value="Cupin_2"/>
</dbReference>
<dbReference type="EMBL" id="JNAO01000013">
    <property type="protein sequence ID" value="KGG00300.1"/>
    <property type="molecule type" value="Genomic_DNA"/>
</dbReference>
<dbReference type="SUPFAM" id="SSF51569">
    <property type="entry name" value="Aldolase"/>
    <property type="match status" value="1"/>
</dbReference>
<dbReference type="InterPro" id="IPR013132">
    <property type="entry name" value="PseI/NeuA/B-like_N"/>
</dbReference>
<dbReference type="Pfam" id="PF07883">
    <property type="entry name" value="Cupin_2"/>
    <property type="match status" value="1"/>
</dbReference>
<dbReference type="Gene3D" id="3.90.1210.10">
    <property type="entry name" value="Antifreeze-like/N-acetylneuraminic acid synthase C-terminal domain"/>
    <property type="match status" value="1"/>
</dbReference>
<dbReference type="SUPFAM" id="SSF51182">
    <property type="entry name" value="RmlC-like cupins"/>
    <property type="match status" value="1"/>
</dbReference>
<dbReference type="eggNOG" id="COG2089">
    <property type="taxonomic scope" value="Bacteria"/>
</dbReference>